<feature type="region of interest" description="Disordered" evidence="1">
    <location>
        <begin position="1"/>
        <end position="88"/>
    </location>
</feature>
<proteinExistence type="predicted"/>
<gene>
    <name evidence="2" type="ORF">ceV_432</name>
</gene>
<feature type="compositionally biased region" description="Polar residues" evidence="1">
    <location>
        <begin position="1"/>
        <end position="68"/>
    </location>
</feature>
<organism evidence="2 3">
    <name type="scientific">Chrysochromulina ericina virus CeV-01B</name>
    <dbReference type="NCBI Taxonomy" id="3070830"/>
    <lineage>
        <taxon>Viruses</taxon>
        <taxon>Varidnaviria</taxon>
        <taxon>Bamfordvirae</taxon>
        <taxon>Nucleocytoviricota</taxon>
        <taxon>Megaviricetes</taxon>
        <taxon>Imitervirales</taxon>
        <taxon>Mesomimiviridae</taxon>
        <taxon>Tethysvirus</taxon>
        <taxon>Tethysvirus raunefjordenense</taxon>
    </lineage>
</organism>
<name>A0A0N9R3Z0_9VIRU</name>
<evidence type="ECO:0000313" key="3">
    <source>
        <dbReference type="Proteomes" id="UP000203826"/>
    </source>
</evidence>
<feature type="region of interest" description="Disordered" evidence="1">
    <location>
        <begin position="105"/>
        <end position="140"/>
    </location>
</feature>
<sequence length="340" mass="37590">MSGFASKNTYSFTDPSTTSKSFGLSTSQTTPFQTKSSGNLFQSSSTTAFQPSTSGNMFRPQQSTNYWAPSTTTTNPFQTQPPAQQPPTCAMSGFQMPSTTTNLFQTASTQPPAQQPAPQSGFQVPSTTTNRFQTQPSAPTTFTQQDLENHLATCSVAATTPDATEVAQREKEVTMWTPNVHRDIYNILLNPYLLNIKYKGDQDAGAVLVAKQMSCFAFVDKVNLKGVTMPAEWTILSDELLLNAIDHIGEVTAMALALLKAFEKYLETKVKKWTGVDVANLSIEFLFCFGSELTPKFDLNHRLRTRQCTLSEQQILQTAPYTQFVSSVIVKRYQKWDVSG</sequence>
<feature type="compositionally biased region" description="Low complexity" evidence="1">
    <location>
        <begin position="105"/>
        <end position="120"/>
    </location>
</feature>
<protein>
    <submittedName>
        <fullName evidence="2">Uncharacterized protein</fullName>
    </submittedName>
</protein>
<dbReference type="EMBL" id="KT820662">
    <property type="protein sequence ID" value="ALH23338.1"/>
    <property type="molecule type" value="Genomic_DNA"/>
</dbReference>
<dbReference type="Proteomes" id="UP000203826">
    <property type="component" value="Segment"/>
</dbReference>
<keyword evidence="3" id="KW-1185">Reference proteome</keyword>
<evidence type="ECO:0000256" key="1">
    <source>
        <dbReference type="SAM" id="MobiDB-lite"/>
    </source>
</evidence>
<evidence type="ECO:0000313" key="2">
    <source>
        <dbReference type="EMBL" id="ALH23338.1"/>
    </source>
</evidence>
<reference evidence="2 3" key="1">
    <citation type="journal article" date="2015" name="Genome Announc.">
        <title>The 474-Kilobase-Pair Complete Genome Sequence of CeV-01B, a Virus Infecting Haptolina (Chrysochromulina) ericina (Prymnesiophyceae).</title>
        <authorList>
            <person name="Gallot-Lavallee L."/>
            <person name="Pagarete A."/>
            <person name="Legendre M."/>
            <person name="Santini S."/>
            <person name="Sandaa R.A."/>
            <person name="Himmelbauer H."/>
            <person name="Ogata H."/>
            <person name="Bratbak G."/>
            <person name="Claverie J.M."/>
        </authorList>
    </citation>
    <scope>NUCLEOTIDE SEQUENCE [LARGE SCALE GENOMIC DNA]</scope>
    <source>
        <strain evidence="2">CeV-01B</strain>
    </source>
</reference>
<accession>A0A0N9R3Z0</accession>
<feature type="compositionally biased region" description="Polar residues" evidence="1">
    <location>
        <begin position="121"/>
        <end position="140"/>
    </location>
</feature>
<feature type="compositionally biased region" description="Low complexity" evidence="1">
    <location>
        <begin position="69"/>
        <end position="88"/>
    </location>
</feature>
<dbReference type="KEGG" id="vg:26049299"/>